<dbReference type="GO" id="GO:0032259">
    <property type="term" value="P:methylation"/>
    <property type="evidence" value="ECO:0007669"/>
    <property type="project" value="UniProtKB-KW"/>
</dbReference>
<feature type="domain" description="SAM-dependent methyltransferase Erg6/SMT-type" evidence="4">
    <location>
        <begin position="121"/>
        <end position="427"/>
    </location>
</feature>
<evidence type="ECO:0000256" key="2">
    <source>
        <dbReference type="ARBA" id="ARBA00038188"/>
    </source>
</evidence>
<evidence type="ECO:0000256" key="3">
    <source>
        <dbReference type="PROSITE-ProRule" id="PRU01022"/>
    </source>
</evidence>
<gene>
    <name evidence="5" type="ORF">GSTUAT00004157001</name>
</gene>
<comment type="similarity">
    <text evidence="2 3">Belongs to the class I-like SAM-binding methyltransferase superfamily. Erg6/SMT family.</text>
</comment>
<organism evidence="5 6">
    <name type="scientific">Tuber aestivum</name>
    <name type="common">summer truffle</name>
    <dbReference type="NCBI Taxonomy" id="59557"/>
    <lineage>
        <taxon>Eukaryota</taxon>
        <taxon>Fungi</taxon>
        <taxon>Dikarya</taxon>
        <taxon>Ascomycota</taxon>
        <taxon>Pezizomycotina</taxon>
        <taxon>Pezizomycetes</taxon>
        <taxon>Pezizales</taxon>
        <taxon>Tuberaceae</taxon>
        <taxon>Tuber</taxon>
    </lineage>
</organism>
<dbReference type="Gene3D" id="3.40.50.150">
    <property type="entry name" value="Vaccinia Virus protein VP39"/>
    <property type="match status" value="1"/>
</dbReference>
<proteinExistence type="inferred from homology"/>
<accession>A0A292PVS9</accession>
<evidence type="ECO:0000259" key="4">
    <source>
        <dbReference type="PROSITE" id="PS51685"/>
    </source>
</evidence>
<name>A0A292PVS9_9PEZI</name>
<dbReference type="PROSITE" id="PS51685">
    <property type="entry name" value="SAM_MT_ERG6_SMT"/>
    <property type="match status" value="1"/>
</dbReference>
<dbReference type="GO" id="GO:0006696">
    <property type="term" value="P:ergosterol biosynthetic process"/>
    <property type="evidence" value="ECO:0007669"/>
    <property type="project" value="TreeGrafter"/>
</dbReference>
<dbReference type="GO" id="GO:0003838">
    <property type="term" value="F:sterol 24-C-methyltransferase activity"/>
    <property type="evidence" value="ECO:0007669"/>
    <property type="project" value="TreeGrafter"/>
</dbReference>
<dbReference type="InterPro" id="IPR041698">
    <property type="entry name" value="Methyltransf_25"/>
</dbReference>
<dbReference type="CDD" id="cd02440">
    <property type="entry name" value="AdoMet_MTases"/>
    <property type="match status" value="1"/>
</dbReference>
<protein>
    <recommendedName>
        <fullName evidence="4">SAM-dependent methyltransferase Erg6/SMT-type domain-containing protein</fullName>
    </recommendedName>
</protein>
<dbReference type="Pfam" id="PF08498">
    <property type="entry name" value="Sterol_MT_C"/>
    <property type="match status" value="1"/>
</dbReference>
<sequence>MAPAKLEAEDHNRDAAFNRAMHGKSAQEKAGFLAMLAKDKGAQGAAVDEYFKFWDGKGAGQETEKDMKVSIPNGLQLSAYIAILTPKFSGTCRELRYIDQTVCFNISPRVLKLPAPMQEPYYNLATDLYENGWGQSFHFCRFYPGEPFYQAIARHEHYLAHMMGMKAGMKVLDVGCGVGGPAREIVRFTDANVTGLNNNDYQIDRATQYAAKAGLSHKLNFVKGDFMQMSFEPETFDAVYAIEATVHAPSLEGVYSQIFKVLRPGGVFGVYEWLMTDEYDPSNAKHREISHGIEVIFKGLKLIITSGDGISKMVKIPEALRAIKAAGFELEFHEDLAHRGDAIPWYYPIAGEMKYVRTLGDFFTVLRMTKLGRGTVHKLIGGLETVGVAPHGTQKTAHSLAVAADSLVAGARLNLFTPMYLMVARKPMN</sequence>
<dbReference type="PANTHER" id="PTHR44068:SF1">
    <property type="entry name" value="HYPOTHETICAL LOC100005854"/>
    <property type="match status" value="1"/>
</dbReference>
<keyword evidence="1 3" id="KW-0808">Transferase</keyword>
<keyword evidence="3" id="KW-0489">Methyltransferase</keyword>
<evidence type="ECO:0000313" key="6">
    <source>
        <dbReference type="Proteomes" id="UP001412239"/>
    </source>
</evidence>
<dbReference type="Pfam" id="PF13649">
    <property type="entry name" value="Methyltransf_25"/>
    <property type="match status" value="1"/>
</dbReference>
<dbReference type="SUPFAM" id="SSF53335">
    <property type="entry name" value="S-adenosyl-L-methionine-dependent methyltransferases"/>
    <property type="match status" value="1"/>
</dbReference>
<dbReference type="InterPro" id="IPR050447">
    <property type="entry name" value="Erg6_SMT_methyltransf"/>
</dbReference>
<dbReference type="Proteomes" id="UP001412239">
    <property type="component" value="Unassembled WGS sequence"/>
</dbReference>
<keyword evidence="3" id="KW-0949">S-adenosyl-L-methionine</keyword>
<dbReference type="PANTHER" id="PTHR44068">
    <property type="entry name" value="ZGC:194242"/>
    <property type="match status" value="1"/>
</dbReference>
<reference evidence="5" key="1">
    <citation type="submission" date="2015-10" db="EMBL/GenBank/DDBJ databases">
        <authorList>
            <person name="Regsiter A."/>
            <person name="william w."/>
        </authorList>
    </citation>
    <scope>NUCLEOTIDE SEQUENCE</scope>
    <source>
        <strain evidence="5">Montdore</strain>
    </source>
</reference>
<dbReference type="InterPro" id="IPR013705">
    <property type="entry name" value="Sterol_MeTrfase_C"/>
</dbReference>
<keyword evidence="6" id="KW-1185">Reference proteome</keyword>
<evidence type="ECO:0000256" key="1">
    <source>
        <dbReference type="ARBA" id="ARBA00022679"/>
    </source>
</evidence>
<dbReference type="EMBL" id="LN891013">
    <property type="protein sequence ID" value="CUS11702.1"/>
    <property type="molecule type" value="Genomic_DNA"/>
</dbReference>
<dbReference type="InterPro" id="IPR029063">
    <property type="entry name" value="SAM-dependent_MTases_sf"/>
</dbReference>
<evidence type="ECO:0000313" key="5">
    <source>
        <dbReference type="EMBL" id="CUS11702.1"/>
    </source>
</evidence>
<dbReference type="AlphaFoldDB" id="A0A292PVS9"/>
<dbReference type="GO" id="GO:0005783">
    <property type="term" value="C:endoplasmic reticulum"/>
    <property type="evidence" value="ECO:0007669"/>
    <property type="project" value="TreeGrafter"/>
</dbReference>
<dbReference type="InterPro" id="IPR030384">
    <property type="entry name" value="MeTrfase_SMT"/>
</dbReference>